<evidence type="ECO:0000259" key="6">
    <source>
        <dbReference type="Pfam" id="PF00933"/>
    </source>
</evidence>
<dbReference type="EMBL" id="JACOOU010000008">
    <property type="protein sequence ID" value="MBC5673896.1"/>
    <property type="molecule type" value="Genomic_DNA"/>
</dbReference>
<dbReference type="EC" id="3.2.1.52" evidence="3"/>
<comment type="similarity">
    <text evidence="2">Belongs to the glycosyl hydrolase 3 family.</text>
</comment>
<dbReference type="PANTHER" id="PTHR30480:SF13">
    <property type="entry name" value="BETA-HEXOSAMINIDASE"/>
    <property type="match status" value="1"/>
</dbReference>
<dbReference type="SUPFAM" id="SSF51445">
    <property type="entry name" value="(Trans)glycosidases"/>
    <property type="match status" value="1"/>
</dbReference>
<keyword evidence="8" id="KW-1185">Reference proteome</keyword>
<dbReference type="InterPro" id="IPR036962">
    <property type="entry name" value="Glyco_hydro_3_N_sf"/>
</dbReference>
<sequence>MVNLKEAPFFLSDTDIVWVEETLSHMSVEEKIGQLFIMLDRTKDREEARKLIQEYHIGGCRYENEPAEQIYEQNKFYQECAKIPLLIACNCDSGGNGACSDGTYVASAAACGAAGDDVTAEHVGYVGATEAAAVGCNWNFGPVCDIKKNWRNTVVNTRAFSSDTDRVIKNARAYVRGMRKAGVAVTAKHFPGDGVDELDQHLVMGTNNLSCEEWDESFGRVYRTMIADGVEAVMVGHIALPAYERKFVPEISDVKIVPATLSENLLQKLLRDQLGFNGVIVTDATHMGGFTSSMPRKKQVPGAIAAGCDMFLFFNDVGEDFSYMLQGYRDGVITPGRLDDAVTRILGLKAHLKLHEKARAGELIGAREQLAVIGCQEHKRMAENAAVKSITLVKDSLHQLPVSPKTHRRVYVIVVSNPPITRENREDPVKEQIRCIMTECGYEVTLHDSYYDLTVKHGFSRENMMKSVVIGSVEKFKQKYDAVFMFINISGYAQKNIVRLEWAVKHSTEIPWYVHELPTVIISLNYTNHLIDVPMAKCFINAYAPTEQVLEHLMRKLAGKEAFEGQAEANVFCGRWDTRT</sequence>
<protein>
    <recommendedName>
        <fullName evidence="3">beta-N-acetylhexosaminidase</fullName>
        <ecNumber evidence="3">3.2.1.52</ecNumber>
    </recommendedName>
</protein>
<evidence type="ECO:0000256" key="5">
    <source>
        <dbReference type="ARBA" id="ARBA00023295"/>
    </source>
</evidence>
<keyword evidence="4 7" id="KW-0378">Hydrolase</keyword>
<evidence type="ECO:0000256" key="2">
    <source>
        <dbReference type="ARBA" id="ARBA00005336"/>
    </source>
</evidence>
<dbReference type="InterPro" id="IPR050226">
    <property type="entry name" value="NagZ_Beta-hexosaminidase"/>
</dbReference>
<gene>
    <name evidence="7" type="ORF">H8S76_16720</name>
</gene>
<dbReference type="Gene3D" id="3.20.20.300">
    <property type="entry name" value="Glycoside hydrolase, family 3, N-terminal domain"/>
    <property type="match status" value="1"/>
</dbReference>
<evidence type="ECO:0000313" key="8">
    <source>
        <dbReference type="Proteomes" id="UP000654573"/>
    </source>
</evidence>
<feature type="domain" description="Glycoside hydrolase family 3 N-terminal" evidence="6">
    <location>
        <begin position="28"/>
        <end position="347"/>
    </location>
</feature>
<proteinExistence type="inferred from homology"/>
<dbReference type="Pfam" id="PF00933">
    <property type="entry name" value="Glyco_hydro_3"/>
    <property type="match status" value="1"/>
</dbReference>
<organism evidence="7 8">
    <name type="scientific">Blautia celeris</name>
    <dbReference type="NCBI Taxonomy" id="2763026"/>
    <lineage>
        <taxon>Bacteria</taxon>
        <taxon>Bacillati</taxon>
        <taxon>Bacillota</taxon>
        <taxon>Clostridia</taxon>
        <taxon>Lachnospirales</taxon>
        <taxon>Lachnospiraceae</taxon>
        <taxon>Blautia</taxon>
    </lineage>
</organism>
<evidence type="ECO:0000256" key="3">
    <source>
        <dbReference type="ARBA" id="ARBA00012663"/>
    </source>
</evidence>
<evidence type="ECO:0000256" key="4">
    <source>
        <dbReference type="ARBA" id="ARBA00022801"/>
    </source>
</evidence>
<dbReference type="GO" id="GO:0016787">
    <property type="term" value="F:hydrolase activity"/>
    <property type="evidence" value="ECO:0007669"/>
    <property type="project" value="UniProtKB-KW"/>
</dbReference>
<accession>A0ABR7FHK4</accession>
<keyword evidence="5" id="KW-0326">Glycosidase</keyword>
<dbReference type="InterPro" id="IPR017853">
    <property type="entry name" value="GH"/>
</dbReference>
<dbReference type="Proteomes" id="UP000654573">
    <property type="component" value="Unassembled WGS sequence"/>
</dbReference>
<name>A0ABR7FHK4_9FIRM</name>
<comment type="catalytic activity">
    <reaction evidence="1">
        <text>Hydrolysis of terminal non-reducing N-acetyl-D-hexosamine residues in N-acetyl-beta-D-hexosaminides.</text>
        <dbReference type="EC" id="3.2.1.52"/>
    </reaction>
</comment>
<evidence type="ECO:0000256" key="1">
    <source>
        <dbReference type="ARBA" id="ARBA00001231"/>
    </source>
</evidence>
<dbReference type="RefSeq" id="WP_103732386.1">
    <property type="nucleotide sequence ID" value="NZ_JACOOU010000008.1"/>
</dbReference>
<evidence type="ECO:0000313" key="7">
    <source>
        <dbReference type="EMBL" id="MBC5673896.1"/>
    </source>
</evidence>
<reference evidence="7 8" key="1">
    <citation type="submission" date="2020-08" db="EMBL/GenBank/DDBJ databases">
        <title>Genome public.</title>
        <authorList>
            <person name="Liu C."/>
            <person name="Sun Q."/>
        </authorList>
    </citation>
    <scope>NUCLEOTIDE SEQUENCE [LARGE SCALE GENOMIC DNA]</scope>
    <source>
        <strain evidence="7 8">NSJ-34</strain>
    </source>
</reference>
<dbReference type="Gene3D" id="3.40.50.1700">
    <property type="entry name" value="Glycoside hydrolase family 3 C-terminal domain"/>
    <property type="match status" value="1"/>
</dbReference>
<dbReference type="InterPro" id="IPR036881">
    <property type="entry name" value="Glyco_hydro_3_C_sf"/>
</dbReference>
<comment type="caution">
    <text evidence="7">The sequence shown here is derived from an EMBL/GenBank/DDBJ whole genome shotgun (WGS) entry which is preliminary data.</text>
</comment>
<dbReference type="PANTHER" id="PTHR30480">
    <property type="entry name" value="BETA-HEXOSAMINIDASE-RELATED"/>
    <property type="match status" value="1"/>
</dbReference>
<dbReference type="InterPro" id="IPR001764">
    <property type="entry name" value="Glyco_hydro_3_N"/>
</dbReference>